<comment type="caution">
    <text evidence="5">The sequence shown here is derived from an EMBL/GenBank/DDBJ whole genome shotgun (WGS) entry which is preliminary data.</text>
</comment>
<dbReference type="InterPro" id="IPR006867">
    <property type="entry name" value="DUF632"/>
</dbReference>
<evidence type="ECO:0000256" key="2">
    <source>
        <dbReference type="SAM" id="MobiDB-lite"/>
    </source>
</evidence>
<evidence type="ECO:0000313" key="5">
    <source>
        <dbReference type="EMBL" id="KAK2643048.1"/>
    </source>
</evidence>
<dbReference type="PANTHER" id="PTHR21450">
    <property type="entry name" value="PROTEIN ALTERED PHOSPHATE STARVATION RESPONSE 1"/>
    <property type="match status" value="1"/>
</dbReference>
<feature type="region of interest" description="Disordered" evidence="2">
    <location>
        <begin position="61"/>
        <end position="111"/>
    </location>
</feature>
<dbReference type="Pfam" id="PF04782">
    <property type="entry name" value="DUF632"/>
    <property type="match status" value="1"/>
</dbReference>
<feature type="coiled-coil region" evidence="1">
    <location>
        <begin position="530"/>
        <end position="571"/>
    </location>
</feature>
<evidence type="ECO:0008006" key="7">
    <source>
        <dbReference type="Google" id="ProtNLM"/>
    </source>
</evidence>
<organism evidence="5 6">
    <name type="scientific">Dipteronia dyeriana</name>
    <dbReference type="NCBI Taxonomy" id="168575"/>
    <lineage>
        <taxon>Eukaryota</taxon>
        <taxon>Viridiplantae</taxon>
        <taxon>Streptophyta</taxon>
        <taxon>Embryophyta</taxon>
        <taxon>Tracheophyta</taxon>
        <taxon>Spermatophyta</taxon>
        <taxon>Magnoliopsida</taxon>
        <taxon>eudicotyledons</taxon>
        <taxon>Gunneridae</taxon>
        <taxon>Pentapetalae</taxon>
        <taxon>rosids</taxon>
        <taxon>malvids</taxon>
        <taxon>Sapindales</taxon>
        <taxon>Sapindaceae</taxon>
        <taxon>Hippocastanoideae</taxon>
        <taxon>Acereae</taxon>
        <taxon>Dipteronia</taxon>
    </lineage>
</organism>
<feature type="compositionally biased region" description="Basic and acidic residues" evidence="2">
    <location>
        <begin position="94"/>
        <end position="111"/>
    </location>
</feature>
<protein>
    <recommendedName>
        <fullName evidence="7">Nitrate regulatory gene2 protein</fullName>
    </recommendedName>
</protein>
<feature type="domain" description="DUF630" evidence="4">
    <location>
        <begin position="1"/>
        <end position="59"/>
    </location>
</feature>
<evidence type="ECO:0000313" key="6">
    <source>
        <dbReference type="Proteomes" id="UP001280121"/>
    </source>
</evidence>
<evidence type="ECO:0000259" key="4">
    <source>
        <dbReference type="Pfam" id="PF04783"/>
    </source>
</evidence>
<feature type="coiled-coil region" evidence="1">
    <location>
        <begin position="314"/>
        <end position="348"/>
    </location>
</feature>
<feature type="domain" description="DUF632" evidence="3">
    <location>
        <begin position="220"/>
        <end position="521"/>
    </location>
</feature>
<keyword evidence="1" id="KW-0175">Coiled coil</keyword>
<dbReference type="AlphaFoldDB" id="A0AAD9TW59"/>
<reference evidence="5" key="1">
    <citation type="journal article" date="2023" name="Plant J.">
        <title>Genome sequences and population genomics provide insights into the demographic history, inbreeding, and mutation load of two 'living fossil' tree species of Dipteronia.</title>
        <authorList>
            <person name="Feng Y."/>
            <person name="Comes H.P."/>
            <person name="Chen J."/>
            <person name="Zhu S."/>
            <person name="Lu R."/>
            <person name="Zhang X."/>
            <person name="Li P."/>
            <person name="Qiu J."/>
            <person name="Olsen K.M."/>
            <person name="Qiu Y."/>
        </authorList>
    </citation>
    <scope>NUCLEOTIDE SEQUENCE</scope>
    <source>
        <strain evidence="5">KIB01</strain>
    </source>
</reference>
<dbReference type="Proteomes" id="UP001280121">
    <property type="component" value="Unassembled WGS sequence"/>
</dbReference>
<keyword evidence="6" id="KW-1185">Reference proteome</keyword>
<dbReference type="EMBL" id="JANJYI010000007">
    <property type="protein sequence ID" value="KAK2643048.1"/>
    <property type="molecule type" value="Genomic_DNA"/>
</dbReference>
<evidence type="ECO:0000256" key="1">
    <source>
        <dbReference type="SAM" id="Coils"/>
    </source>
</evidence>
<gene>
    <name evidence="5" type="ORF">Ddye_024811</name>
</gene>
<accession>A0AAD9TW59</accession>
<proteinExistence type="predicted"/>
<dbReference type="PANTHER" id="PTHR21450:SF21">
    <property type="entry name" value="REDUCTASE SUBUNIT C, PUTATIVE (DUF630 AND DUF632)-RELATED"/>
    <property type="match status" value="1"/>
</dbReference>
<sequence length="672" mass="77449">MGCVASRIDKEERVRICRERKRLMKQLLGVRREFVDAQLAYLRALKNTGVTLRQFTESESLEIEDTSYPPALPPSPPPLLPPSLPPPPPPPYSPDRRKVDDYQKDGTAREESIEINENDCDTQPPVTISSSSLEEYWDKIFPASYHEQSEEVEQIEEENWAETKTEFEEDDQEENVVSNLFAEKLHSVEVIDDISSTMSSYTKDTEDMAMVVWSKKTLDGIVKELDDYFLKASACGKKIAVLMDINKGDTYLPLNFTENKRKRSNSAKVFSALSWSWSFKSLQSSHCDGATSFCGSSEPCKPGAHCITLEKLYAAEQKLYKEVKEEEMAKLEHERKSMLLQKQEDENHTKTEKTRSCVESLESDIRRLQYSINETCSSILKLINRELYPQLVTLISGLMHMWRTMYECHQVQNHISQRLNHLIDIQNMDSTTDYHLQATSQLETEVNYWYSSFCMLTISQREYVKTLCRWIQLTDCLVDDHQQSHYSSAIRKFCQDWQLVFDKLPEKVVSEAIKSFLSAIQAIFQQQIEELNLQKKSDRLERRLEKELNSLAEMERRLQRELNSLAETTEERIEGSSTVEVAQSNLSPKHPVSLKRSKIVALKERVEAEKAKYLNSIQVTRAMTLNNLKTSLPNVFQSLIEFSRASAHAFLAVYSHFEQATLSDEPESSTTN</sequence>
<dbReference type="Pfam" id="PF04783">
    <property type="entry name" value="DUF630"/>
    <property type="match status" value="1"/>
</dbReference>
<feature type="compositionally biased region" description="Pro residues" evidence="2">
    <location>
        <begin position="70"/>
        <end position="93"/>
    </location>
</feature>
<evidence type="ECO:0000259" key="3">
    <source>
        <dbReference type="Pfam" id="PF04782"/>
    </source>
</evidence>
<dbReference type="InterPro" id="IPR006868">
    <property type="entry name" value="DUF630"/>
</dbReference>
<name>A0AAD9TW59_9ROSI</name>